<proteinExistence type="predicted"/>
<evidence type="ECO:0000313" key="2">
    <source>
        <dbReference type="Proteomes" id="UP000092445"/>
    </source>
</evidence>
<evidence type="ECO:0000313" key="1">
    <source>
        <dbReference type="EnsemblMetazoa" id="GPAI024129-PA"/>
    </source>
</evidence>
<dbReference type="EnsemblMetazoa" id="GPAI024129-RA">
    <property type="protein sequence ID" value="GPAI024129-PA"/>
    <property type="gene ID" value="GPAI024129"/>
</dbReference>
<organism evidence="1 2">
    <name type="scientific">Glossina pallidipes</name>
    <name type="common">Tsetse fly</name>
    <dbReference type="NCBI Taxonomy" id="7398"/>
    <lineage>
        <taxon>Eukaryota</taxon>
        <taxon>Metazoa</taxon>
        <taxon>Ecdysozoa</taxon>
        <taxon>Arthropoda</taxon>
        <taxon>Hexapoda</taxon>
        <taxon>Insecta</taxon>
        <taxon>Pterygota</taxon>
        <taxon>Neoptera</taxon>
        <taxon>Endopterygota</taxon>
        <taxon>Diptera</taxon>
        <taxon>Brachycera</taxon>
        <taxon>Muscomorpha</taxon>
        <taxon>Hippoboscoidea</taxon>
        <taxon>Glossinidae</taxon>
        <taxon>Glossina</taxon>
    </lineage>
</organism>
<sequence length="110" mass="12486">MTRSGAEEEQKKALDFVFHSKLLPPLPPPFKENAFALLEDDFLSQILVNYTPITRRITLPIDHLITAEIFLVRIGCAANFEVRWKMSLHEQILTMTSFAGVNISLLLGMN</sequence>
<name>A0A1A9ZT67_GLOPL</name>
<dbReference type="VEuPathDB" id="VectorBase:GPAI024129"/>
<protein>
    <submittedName>
        <fullName evidence="1">Uncharacterized protein</fullName>
    </submittedName>
</protein>
<reference evidence="1" key="2">
    <citation type="submission" date="2020-05" db="UniProtKB">
        <authorList>
            <consortium name="EnsemblMetazoa"/>
        </authorList>
    </citation>
    <scope>IDENTIFICATION</scope>
    <source>
        <strain evidence="1">IAEA</strain>
    </source>
</reference>
<accession>A0A1A9ZT67</accession>
<keyword evidence="2" id="KW-1185">Reference proteome</keyword>
<dbReference type="Proteomes" id="UP000092445">
    <property type="component" value="Unassembled WGS sequence"/>
</dbReference>
<dbReference type="AlphaFoldDB" id="A0A1A9ZT67"/>
<reference evidence="2" key="1">
    <citation type="submission" date="2014-03" db="EMBL/GenBank/DDBJ databases">
        <authorList>
            <person name="Aksoy S."/>
            <person name="Warren W."/>
            <person name="Wilson R.K."/>
        </authorList>
    </citation>
    <scope>NUCLEOTIDE SEQUENCE [LARGE SCALE GENOMIC DNA]</scope>
    <source>
        <strain evidence="2">IAEA</strain>
    </source>
</reference>